<evidence type="ECO:0000256" key="8">
    <source>
        <dbReference type="ARBA" id="ARBA00022777"/>
    </source>
</evidence>
<keyword evidence="12" id="KW-0325">Glycoprotein</keyword>
<dbReference type="PROSITE" id="PS00108">
    <property type="entry name" value="PROTEIN_KINASE_ST"/>
    <property type="match status" value="1"/>
</dbReference>
<keyword evidence="3" id="KW-0808">Transferase</keyword>
<dbReference type="PANTHER" id="PTHR45974">
    <property type="entry name" value="RECEPTOR-LIKE PROTEIN 55"/>
    <property type="match status" value="1"/>
</dbReference>
<evidence type="ECO:0000313" key="17">
    <source>
        <dbReference type="EMBL" id="KAJ9162440.1"/>
    </source>
</evidence>
<organism evidence="17 18">
    <name type="scientific">Hevea brasiliensis</name>
    <name type="common">Para rubber tree</name>
    <name type="synonym">Siphonia brasiliensis</name>
    <dbReference type="NCBI Taxonomy" id="3981"/>
    <lineage>
        <taxon>Eukaryota</taxon>
        <taxon>Viridiplantae</taxon>
        <taxon>Streptophyta</taxon>
        <taxon>Embryophyta</taxon>
        <taxon>Tracheophyta</taxon>
        <taxon>Spermatophyta</taxon>
        <taxon>Magnoliopsida</taxon>
        <taxon>eudicotyledons</taxon>
        <taxon>Gunneridae</taxon>
        <taxon>Pentapetalae</taxon>
        <taxon>rosids</taxon>
        <taxon>fabids</taxon>
        <taxon>Malpighiales</taxon>
        <taxon>Euphorbiaceae</taxon>
        <taxon>Crotonoideae</taxon>
        <taxon>Micrandreae</taxon>
        <taxon>Hevea</taxon>
    </lineage>
</organism>
<protein>
    <recommendedName>
        <fullName evidence="16">Protein kinase domain-containing protein</fullName>
    </recommendedName>
</protein>
<dbReference type="InterPro" id="IPR001611">
    <property type="entry name" value="Leu-rich_rpt"/>
</dbReference>
<evidence type="ECO:0000256" key="13">
    <source>
        <dbReference type="PROSITE-ProRule" id="PRU10141"/>
    </source>
</evidence>
<dbReference type="PROSITE" id="PS00107">
    <property type="entry name" value="PROTEIN_KINASE_ATP"/>
    <property type="match status" value="1"/>
</dbReference>
<dbReference type="SUPFAM" id="SSF56112">
    <property type="entry name" value="Protein kinase-like (PK-like)"/>
    <property type="match status" value="1"/>
</dbReference>
<dbReference type="InterPro" id="IPR000719">
    <property type="entry name" value="Prot_kinase_dom"/>
</dbReference>
<feature type="binding site" evidence="13">
    <location>
        <position position="673"/>
    </location>
    <ligand>
        <name>ATP</name>
        <dbReference type="ChEBI" id="CHEBI:30616"/>
    </ligand>
</feature>
<keyword evidence="4 14" id="KW-0812">Transmembrane</keyword>
<evidence type="ECO:0000256" key="15">
    <source>
        <dbReference type="SAM" id="SignalP"/>
    </source>
</evidence>
<reference evidence="17" key="1">
    <citation type="journal article" date="2023" name="Plant Biotechnol. J.">
        <title>Chromosome-level wild Hevea brasiliensis genome provides new tools for genomic-assisted breeding and valuable loci to elevate rubber yield.</title>
        <authorList>
            <person name="Cheng H."/>
            <person name="Song X."/>
            <person name="Hu Y."/>
            <person name="Wu T."/>
            <person name="Yang Q."/>
            <person name="An Z."/>
            <person name="Feng S."/>
            <person name="Deng Z."/>
            <person name="Wu W."/>
            <person name="Zeng X."/>
            <person name="Tu M."/>
            <person name="Wang X."/>
            <person name="Huang H."/>
        </authorList>
    </citation>
    <scope>NUCLEOTIDE SEQUENCE</scope>
    <source>
        <strain evidence="17">MT/VB/25A 57/8</strain>
    </source>
</reference>
<evidence type="ECO:0000256" key="1">
    <source>
        <dbReference type="ARBA" id="ARBA00004370"/>
    </source>
</evidence>
<evidence type="ECO:0000256" key="6">
    <source>
        <dbReference type="ARBA" id="ARBA00022737"/>
    </source>
</evidence>
<name>A0ABQ9L726_HEVBR</name>
<keyword evidence="2" id="KW-0433">Leucine-rich repeat</keyword>
<feature type="transmembrane region" description="Helical" evidence="14">
    <location>
        <begin position="569"/>
        <end position="592"/>
    </location>
</feature>
<feature type="chain" id="PRO_5046500043" description="Protein kinase domain-containing protein" evidence="15">
    <location>
        <begin position="24"/>
        <end position="966"/>
    </location>
</feature>
<keyword evidence="6" id="KW-0677">Repeat</keyword>
<keyword evidence="8" id="KW-0418">Kinase</keyword>
<feature type="signal peptide" evidence="15">
    <location>
        <begin position="1"/>
        <end position="23"/>
    </location>
</feature>
<keyword evidence="5 15" id="KW-0732">Signal</keyword>
<evidence type="ECO:0000313" key="18">
    <source>
        <dbReference type="Proteomes" id="UP001174677"/>
    </source>
</evidence>
<dbReference type="Gene3D" id="3.30.200.20">
    <property type="entry name" value="Phosphorylase Kinase, domain 1"/>
    <property type="match status" value="1"/>
</dbReference>
<comment type="caution">
    <text evidence="17">The sequence shown here is derived from an EMBL/GenBank/DDBJ whole genome shotgun (WGS) entry which is preliminary data.</text>
</comment>
<dbReference type="Pfam" id="PF00069">
    <property type="entry name" value="Pkinase"/>
    <property type="match status" value="1"/>
</dbReference>
<dbReference type="InterPro" id="IPR008271">
    <property type="entry name" value="Ser/Thr_kinase_AS"/>
</dbReference>
<dbReference type="SUPFAM" id="SSF52058">
    <property type="entry name" value="L domain-like"/>
    <property type="match status" value="2"/>
</dbReference>
<evidence type="ECO:0000256" key="11">
    <source>
        <dbReference type="ARBA" id="ARBA00023136"/>
    </source>
</evidence>
<dbReference type="EMBL" id="JARPOI010000013">
    <property type="protein sequence ID" value="KAJ9162440.1"/>
    <property type="molecule type" value="Genomic_DNA"/>
</dbReference>
<dbReference type="Pfam" id="PF00560">
    <property type="entry name" value="LRR_1"/>
    <property type="match status" value="4"/>
</dbReference>
<keyword evidence="18" id="KW-1185">Reference proteome</keyword>
<evidence type="ECO:0000256" key="3">
    <source>
        <dbReference type="ARBA" id="ARBA00022679"/>
    </source>
</evidence>
<dbReference type="Proteomes" id="UP001174677">
    <property type="component" value="Chromosome 13"/>
</dbReference>
<keyword evidence="11 14" id="KW-0472">Membrane</keyword>
<evidence type="ECO:0000256" key="5">
    <source>
        <dbReference type="ARBA" id="ARBA00022729"/>
    </source>
</evidence>
<evidence type="ECO:0000256" key="2">
    <source>
        <dbReference type="ARBA" id="ARBA00022614"/>
    </source>
</evidence>
<gene>
    <name evidence="17" type="ORF">P3X46_022214</name>
</gene>
<accession>A0ABQ9L726</accession>
<dbReference type="PROSITE" id="PS50011">
    <property type="entry name" value="PROTEIN_KINASE_DOM"/>
    <property type="match status" value="1"/>
</dbReference>
<dbReference type="InterPro" id="IPR032675">
    <property type="entry name" value="LRR_dom_sf"/>
</dbReference>
<proteinExistence type="predicted"/>
<keyword evidence="10 14" id="KW-1133">Transmembrane helix</keyword>
<sequence length="966" mass="106745">MDPGKQIFLLIMYLQVFLIAAVTDPHDFTALSAVKSNWQNTPPNWIGFDPCREGWEGIQCSNSSITSIVLSGIGLTGTLTADIGNLPMLQELDLSQNMGLTGTLPQAIGNLKKLLYLSLAGCSFLGPIPNTIGSLTQLFSLSLASNKFIGEIPPSIGNLLNLYLLDVTDNKLTGTIPVSNETSPGLDLLVNTRHFHLGQNQLTGTIPLKLFSSKMTLIHLLLDSNQLSGSIPSSLERVQSLELIRLDRNSLNGPVLLNFTGLTNLSQLYLSNNKLTGPMPDLSGMNLVTYVDMSNNSFDASSIPPWFSSLQSLTSFIKLFANIISKNFNGRIMERTQLQGQIPDSIFSVAQLQSVVLSNNQLNGTLDIGTNYGTQLELIDLQNNSITEFAQGSGYSKTLMLQGNPFCATIGSTENYCSLLQQPNTSYSPPPNNCVQHDCNSNQIISPRCKCAYPITGTLKFRSISFSDLGNAGYYNHAQALMMDAFQSIQFPVDSIALSDPFKDEYDYLELRIEVFPSNSDSFNRTGFSMITSQLNNLTFFQLPSSFGPLYFTLDNNDYFSGPKSNKGIIIGAAIGSSILALLLLMTGIYAFKQRRKADTATEAAIRLRDPFASWDRNESAGSRPQIKGLRCFTFEELKKCTNNFSDANIIGIGGYGRVYRGILTGGKLVAIKRAQRGSLQGNVEFKTEIELLSRVHHKNLVSLVGFCYELDEQMLVYEHISNGTLKDSISGKSGIQLSWARRLQIALDSARGLTYLHELANPPIIHRDIKSTNILLDDQLTAKVADFGLSKPLDHTEGHVSTQVKGTMGYMDPEYFMTQQLTDKSDVYSFGVVMLELVTGRNPIHHGRHIVTVVRMAMDKTKDLYNLHEILDPAIGVGNTLKGLEKFVDLAIRCVEEWRANRPAMGQVVKEIENIAEQAGLDYDFEMLSTSASHYYSTNGSLYLPDNKKFYEYSESFPHSEIELQ</sequence>
<evidence type="ECO:0000256" key="10">
    <source>
        <dbReference type="ARBA" id="ARBA00022989"/>
    </source>
</evidence>
<feature type="domain" description="Protein kinase" evidence="16">
    <location>
        <begin position="645"/>
        <end position="916"/>
    </location>
</feature>
<dbReference type="CDD" id="cd14066">
    <property type="entry name" value="STKc_IRAK"/>
    <property type="match status" value="1"/>
</dbReference>
<evidence type="ECO:0000256" key="9">
    <source>
        <dbReference type="ARBA" id="ARBA00022840"/>
    </source>
</evidence>
<evidence type="ECO:0000256" key="14">
    <source>
        <dbReference type="SAM" id="Phobius"/>
    </source>
</evidence>
<evidence type="ECO:0000256" key="7">
    <source>
        <dbReference type="ARBA" id="ARBA00022741"/>
    </source>
</evidence>
<evidence type="ECO:0000256" key="4">
    <source>
        <dbReference type="ARBA" id="ARBA00022692"/>
    </source>
</evidence>
<comment type="subcellular location">
    <subcellularLocation>
        <location evidence="1">Membrane</location>
    </subcellularLocation>
</comment>
<dbReference type="Gene3D" id="1.10.510.10">
    <property type="entry name" value="Transferase(Phosphotransferase) domain 1"/>
    <property type="match status" value="1"/>
</dbReference>
<dbReference type="Gene3D" id="3.80.10.10">
    <property type="entry name" value="Ribonuclease Inhibitor"/>
    <property type="match status" value="3"/>
</dbReference>
<keyword evidence="7 13" id="KW-0547">Nucleotide-binding</keyword>
<dbReference type="SMART" id="SM00220">
    <property type="entry name" value="S_TKc"/>
    <property type="match status" value="1"/>
</dbReference>
<dbReference type="InterPro" id="IPR017441">
    <property type="entry name" value="Protein_kinase_ATP_BS"/>
</dbReference>
<evidence type="ECO:0000259" key="16">
    <source>
        <dbReference type="PROSITE" id="PS50011"/>
    </source>
</evidence>
<evidence type="ECO:0000256" key="12">
    <source>
        <dbReference type="ARBA" id="ARBA00023180"/>
    </source>
</evidence>
<dbReference type="InterPro" id="IPR011009">
    <property type="entry name" value="Kinase-like_dom_sf"/>
</dbReference>
<dbReference type="PANTHER" id="PTHR45974:SF266">
    <property type="entry name" value="LEUCINE-RICH REPEAT RECEPTOR PROTEIN KINASE HPCA1"/>
    <property type="match status" value="1"/>
</dbReference>
<keyword evidence="9 13" id="KW-0067">ATP-binding</keyword>